<accession>A0A1C7NB56</accession>
<evidence type="ECO:0000313" key="13">
    <source>
        <dbReference type="Proteomes" id="UP000093000"/>
    </source>
</evidence>
<dbReference type="PRINTS" id="PR00068">
    <property type="entry name" value="CUZNDISMTASE"/>
</dbReference>
<feature type="domain" description="Superoxide dismutase copper/zinc binding" evidence="11">
    <location>
        <begin position="48"/>
        <end position="181"/>
    </location>
</feature>
<evidence type="ECO:0000256" key="4">
    <source>
        <dbReference type="ARBA" id="ARBA00022862"/>
    </source>
</evidence>
<keyword evidence="7" id="KW-1015">Disulfide bond</keyword>
<comment type="caution">
    <text evidence="12">The sequence shown here is derived from an EMBL/GenBank/DDBJ whole genome shotgun (WGS) entry which is preliminary data.</text>
</comment>
<evidence type="ECO:0000256" key="2">
    <source>
        <dbReference type="ARBA" id="ARBA00022723"/>
    </source>
</evidence>
<evidence type="ECO:0000256" key="9">
    <source>
        <dbReference type="RuleBase" id="RU000393"/>
    </source>
</evidence>
<dbReference type="Gene3D" id="2.60.40.200">
    <property type="entry name" value="Superoxide dismutase, copper/zinc binding domain"/>
    <property type="match status" value="1"/>
</dbReference>
<dbReference type="Proteomes" id="UP000093000">
    <property type="component" value="Unassembled WGS sequence"/>
</dbReference>
<evidence type="ECO:0000256" key="3">
    <source>
        <dbReference type="ARBA" id="ARBA00022833"/>
    </source>
</evidence>
<keyword evidence="5 9" id="KW-0560">Oxidoreductase</keyword>
<organism evidence="12 13">
    <name type="scientific">Choanephora cucurbitarum</name>
    <dbReference type="NCBI Taxonomy" id="101091"/>
    <lineage>
        <taxon>Eukaryota</taxon>
        <taxon>Fungi</taxon>
        <taxon>Fungi incertae sedis</taxon>
        <taxon>Mucoromycota</taxon>
        <taxon>Mucoromycotina</taxon>
        <taxon>Mucoromycetes</taxon>
        <taxon>Mucorales</taxon>
        <taxon>Mucorineae</taxon>
        <taxon>Choanephoraceae</taxon>
        <taxon>Choanephoroideae</taxon>
        <taxon>Choanephora</taxon>
    </lineage>
</organism>
<evidence type="ECO:0000256" key="5">
    <source>
        <dbReference type="ARBA" id="ARBA00023002"/>
    </source>
</evidence>
<keyword evidence="6 9" id="KW-0186">Copper</keyword>
<feature type="signal peptide" evidence="10">
    <location>
        <begin position="1"/>
        <end position="26"/>
    </location>
</feature>
<evidence type="ECO:0000256" key="7">
    <source>
        <dbReference type="ARBA" id="ARBA00023157"/>
    </source>
</evidence>
<dbReference type="InterPro" id="IPR018152">
    <property type="entry name" value="SOD_Cu/Zn_BS"/>
</dbReference>
<evidence type="ECO:0000259" key="11">
    <source>
        <dbReference type="Pfam" id="PF00080"/>
    </source>
</evidence>
<comment type="function">
    <text evidence="9">Destroys radicals which are normally produced within the cells and which are toxic to biological systems.</text>
</comment>
<evidence type="ECO:0000256" key="10">
    <source>
        <dbReference type="SAM" id="SignalP"/>
    </source>
</evidence>
<comment type="cofactor">
    <cofactor evidence="9">
        <name>Cu cation</name>
        <dbReference type="ChEBI" id="CHEBI:23378"/>
    </cofactor>
    <text evidence="9">Binds 1 copper ion per subunit.</text>
</comment>
<dbReference type="EC" id="1.15.1.1" evidence="9"/>
<name>A0A1C7NB56_9FUNG</name>
<dbReference type="AlphaFoldDB" id="A0A1C7NB56"/>
<dbReference type="InParanoid" id="A0A1C7NB56"/>
<dbReference type="EMBL" id="LUGH01000310">
    <property type="protein sequence ID" value="OBZ86313.1"/>
    <property type="molecule type" value="Genomic_DNA"/>
</dbReference>
<evidence type="ECO:0000313" key="12">
    <source>
        <dbReference type="EMBL" id="OBZ86313.1"/>
    </source>
</evidence>
<dbReference type="Pfam" id="PF00080">
    <property type="entry name" value="Sod_Cu"/>
    <property type="match status" value="1"/>
</dbReference>
<dbReference type="GO" id="GO:0005507">
    <property type="term" value="F:copper ion binding"/>
    <property type="evidence" value="ECO:0007669"/>
    <property type="project" value="InterPro"/>
</dbReference>
<feature type="chain" id="PRO_5008889584" description="Superoxide dismutase [Cu-Zn]" evidence="10">
    <location>
        <begin position="27"/>
        <end position="187"/>
    </location>
</feature>
<dbReference type="OrthoDB" id="2015551at2759"/>
<keyword evidence="3 9" id="KW-0862">Zinc</keyword>
<dbReference type="InterPro" id="IPR024134">
    <property type="entry name" value="SOD_Cu/Zn_/chaperone"/>
</dbReference>
<keyword evidence="10" id="KW-0732">Signal</keyword>
<keyword evidence="13" id="KW-1185">Reference proteome</keyword>
<evidence type="ECO:0000256" key="6">
    <source>
        <dbReference type="ARBA" id="ARBA00023008"/>
    </source>
</evidence>
<dbReference type="PANTHER" id="PTHR10003">
    <property type="entry name" value="SUPEROXIDE DISMUTASE CU-ZN -RELATED"/>
    <property type="match status" value="1"/>
</dbReference>
<dbReference type="STRING" id="101091.A0A1C7NB56"/>
<keyword evidence="2 9" id="KW-0479">Metal-binding</keyword>
<dbReference type="CDD" id="cd00305">
    <property type="entry name" value="Cu-Zn_Superoxide_Dismutase"/>
    <property type="match status" value="1"/>
</dbReference>
<dbReference type="FunFam" id="2.60.40.200:FF:000013">
    <property type="entry name" value="Superoxide dismutase [Cu-Zn]"/>
    <property type="match status" value="1"/>
</dbReference>
<evidence type="ECO:0000256" key="1">
    <source>
        <dbReference type="ARBA" id="ARBA00010457"/>
    </source>
</evidence>
<comment type="similarity">
    <text evidence="1 9">Belongs to the Cu-Zn superoxide dismutase family.</text>
</comment>
<dbReference type="SUPFAM" id="SSF49329">
    <property type="entry name" value="Cu,Zn superoxide dismutase-like"/>
    <property type="match status" value="1"/>
</dbReference>
<dbReference type="InterPro" id="IPR001424">
    <property type="entry name" value="SOD_Cu_Zn_dom"/>
</dbReference>
<gene>
    <name evidence="12" type="primary">SOD1_0</name>
    <name evidence="12" type="ORF">A0J61_05631</name>
</gene>
<keyword evidence="4" id="KW-0049">Antioxidant</keyword>
<dbReference type="InterPro" id="IPR036423">
    <property type="entry name" value="SOD-like_Cu/Zn_dom_sf"/>
</dbReference>
<protein>
    <recommendedName>
        <fullName evidence="9">Superoxide dismutase [Cu-Zn]</fullName>
        <ecNumber evidence="9">1.15.1.1</ecNumber>
    </recommendedName>
</protein>
<sequence>MLFSKSTITAAFVAAFCFLGSSMVSAQPAEAIAYIVGTNTIDNSTILGTVRFTQSDYDAPTQIVANITGLSVGKHGIHIHEFGDISQGCATSGPHFNPFNRTHHGPDDKDRHVGDLGNIRAETNGSAYLELSSDLVELSGKYSIIGRAIVVHSGEDDLGLGNSPLSSKNGNAGERWVCGAIAYAFTE</sequence>
<evidence type="ECO:0000256" key="8">
    <source>
        <dbReference type="ARBA" id="ARBA00049204"/>
    </source>
</evidence>
<dbReference type="PROSITE" id="PS00332">
    <property type="entry name" value="SOD_CU_ZN_2"/>
    <property type="match status" value="1"/>
</dbReference>
<dbReference type="PROSITE" id="PS00087">
    <property type="entry name" value="SOD_CU_ZN_1"/>
    <property type="match status" value="1"/>
</dbReference>
<proteinExistence type="inferred from homology"/>
<comment type="cofactor">
    <cofactor evidence="9">
        <name>Zn(2+)</name>
        <dbReference type="ChEBI" id="CHEBI:29105"/>
    </cofactor>
    <text evidence="9">Binds 1 zinc ion per subunit.</text>
</comment>
<comment type="catalytic activity">
    <reaction evidence="8 9">
        <text>2 superoxide + 2 H(+) = H2O2 + O2</text>
        <dbReference type="Rhea" id="RHEA:20696"/>
        <dbReference type="ChEBI" id="CHEBI:15378"/>
        <dbReference type="ChEBI" id="CHEBI:15379"/>
        <dbReference type="ChEBI" id="CHEBI:16240"/>
        <dbReference type="ChEBI" id="CHEBI:18421"/>
        <dbReference type="EC" id="1.15.1.1"/>
    </reaction>
</comment>
<reference evidence="12 13" key="1">
    <citation type="submission" date="2016-03" db="EMBL/GenBank/DDBJ databases">
        <title>Choanephora cucurbitarum.</title>
        <authorList>
            <person name="Min B."/>
            <person name="Park H."/>
            <person name="Park J.-H."/>
            <person name="Shin H.-D."/>
            <person name="Choi I.-G."/>
        </authorList>
    </citation>
    <scope>NUCLEOTIDE SEQUENCE [LARGE SCALE GENOMIC DNA]</scope>
    <source>
        <strain evidence="12 13">KUS-F28377</strain>
    </source>
</reference>
<dbReference type="GO" id="GO:0004784">
    <property type="term" value="F:superoxide dismutase activity"/>
    <property type="evidence" value="ECO:0007669"/>
    <property type="project" value="UniProtKB-EC"/>
</dbReference>